<dbReference type="GO" id="GO:0010754">
    <property type="term" value="P:negative regulation of cGMP-mediated signaling"/>
    <property type="evidence" value="ECO:0007669"/>
    <property type="project" value="EnsemblMetazoa"/>
</dbReference>
<keyword evidence="4 10" id="KW-1133">Transmembrane helix</keyword>
<dbReference type="GO" id="GO:0040040">
    <property type="term" value="P:thermosensory behavior"/>
    <property type="evidence" value="ECO:0007669"/>
    <property type="project" value="EnsemblMetazoa"/>
</dbReference>
<evidence type="ECO:0000256" key="10">
    <source>
        <dbReference type="SAM" id="Phobius"/>
    </source>
</evidence>
<dbReference type="GO" id="GO:0005886">
    <property type="term" value="C:plasma membrane"/>
    <property type="evidence" value="ECO:0007669"/>
    <property type="project" value="TreeGrafter"/>
</dbReference>
<dbReference type="GO" id="GO:0007199">
    <property type="term" value="P:G protein-coupled receptor signaling pathway coupled to cGMP nucleotide second messenger"/>
    <property type="evidence" value="ECO:0007669"/>
    <property type="project" value="EnsemblMetazoa"/>
</dbReference>
<dbReference type="FunFam" id="2.60.120.10:FF:000078">
    <property type="entry name" value="Cyclic nucleotide-gated channel"/>
    <property type="match status" value="1"/>
</dbReference>
<reference evidence="13" key="1">
    <citation type="submission" date="2010-08" db="EMBL/GenBank/DDBJ databases">
        <authorList>
            <consortium name="Caenorhabditis japonica Sequencing Consortium"/>
            <person name="Wilson R.K."/>
        </authorList>
    </citation>
    <scope>NUCLEOTIDE SEQUENCE [LARGE SCALE GENOMIC DNA]</scope>
    <source>
        <strain evidence="13">DF5081</strain>
    </source>
</reference>
<dbReference type="GO" id="GO:0009454">
    <property type="term" value="P:aerotaxis"/>
    <property type="evidence" value="ECO:0007669"/>
    <property type="project" value="EnsemblMetazoa"/>
</dbReference>
<dbReference type="FunFam" id="1.10.287.70:FF:000072">
    <property type="entry name" value="Cyclic nucleotide gated channel beta 3"/>
    <property type="match status" value="1"/>
</dbReference>
<dbReference type="GO" id="GO:0055093">
    <property type="term" value="P:response to hyperoxia"/>
    <property type="evidence" value="ECO:0007669"/>
    <property type="project" value="EnsemblMetazoa"/>
</dbReference>
<keyword evidence="6 10" id="KW-0472">Membrane</keyword>
<keyword evidence="5" id="KW-0406">Ion transport</keyword>
<evidence type="ECO:0000259" key="11">
    <source>
        <dbReference type="PROSITE" id="PS50042"/>
    </source>
</evidence>
<dbReference type="GO" id="GO:0044877">
    <property type="term" value="F:protein-containing complex binding"/>
    <property type="evidence" value="ECO:0007669"/>
    <property type="project" value="TreeGrafter"/>
</dbReference>
<dbReference type="Pfam" id="PF00027">
    <property type="entry name" value="cNMP_binding"/>
    <property type="match status" value="1"/>
</dbReference>
<keyword evidence="13" id="KW-1185">Reference proteome</keyword>
<feature type="compositionally biased region" description="Acidic residues" evidence="9">
    <location>
        <begin position="719"/>
        <end position="728"/>
    </location>
</feature>
<dbReference type="PANTHER" id="PTHR45638">
    <property type="entry name" value="CYCLIC NUCLEOTIDE-GATED CATION CHANNEL SUBUNIT A"/>
    <property type="match status" value="1"/>
</dbReference>
<feature type="transmembrane region" description="Helical" evidence="10">
    <location>
        <begin position="269"/>
        <end position="289"/>
    </location>
</feature>
<keyword evidence="3 10" id="KW-0812">Transmembrane</keyword>
<accession>A0A8R1I3D9</accession>
<dbReference type="AlphaFoldDB" id="A0A8R1I3D9"/>
<dbReference type="EnsemblMetazoa" id="CJA15913a.1">
    <property type="protein sequence ID" value="CJA15913a.1"/>
    <property type="gene ID" value="WBGene00135117"/>
</dbReference>
<feature type="compositionally biased region" description="Acidic residues" evidence="9">
    <location>
        <begin position="734"/>
        <end position="766"/>
    </location>
</feature>
<dbReference type="GO" id="GO:0030553">
    <property type="term" value="F:cGMP binding"/>
    <property type="evidence" value="ECO:0007669"/>
    <property type="project" value="TreeGrafter"/>
</dbReference>
<feature type="domain" description="Cyclic nucleotide-binding" evidence="11">
    <location>
        <begin position="518"/>
        <end position="622"/>
    </location>
</feature>
<dbReference type="SMART" id="SM00100">
    <property type="entry name" value="cNMP"/>
    <property type="match status" value="1"/>
</dbReference>
<feature type="region of interest" description="Disordered" evidence="9">
    <location>
        <begin position="106"/>
        <end position="125"/>
    </location>
</feature>
<feature type="transmembrane region" description="Helical" evidence="10">
    <location>
        <begin position="414"/>
        <end position="435"/>
    </location>
</feature>
<dbReference type="InterPro" id="IPR018490">
    <property type="entry name" value="cNMP-bd_dom_sf"/>
</dbReference>
<evidence type="ECO:0000256" key="6">
    <source>
        <dbReference type="ARBA" id="ARBA00023136"/>
    </source>
</evidence>
<dbReference type="FunFam" id="1.10.287.630:FF:000001">
    <property type="entry name" value="Cyclic nucleotide-gated channel alpha 3"/>
    <property type="match status" value="1"/>
</dbReference>
<protein>
    <submittedName>
        <fullName evidence="12">Cyclic nucleotide-binding domain-containing protein</fullName>
    </submittedName>
</protein>
<dbReference type="InterPro" id="IPR014710">
    <property type="entry name" value="RmlC-like_jellyroll"/>
</dbReference>
<evidence type="ECO:0000256" key="8">
    <source>
        <dbReference type="ARBA" id="ARBA00023303"/>
    </source>
</evidence>
<evidence type="ECO:0000256" key="4">
    <source>
        <dbReference type="ARBA" id="ARBA00022989"/>
    </source>
</evidence>
<keyword evidence="7" id="KW-1071">Ligand-gated ion channel</keyword>
<dbReference type="CDD" id="cd00038">
    <property type="entry name" value="CAP_ED"/>
    <property type="match status" value="1"/>
</dbReference>
<dbReference type="InterPro" id="IPR005821">
    <property type="entry name" value="Ion_trans_dom"/>
</dbReference>
<evidence type="ECO:0000313" key="12">
    <source>
        <dbReference type="EnsemblMetazoa" id="CJA15913a.1"/>
    </source>
</evidence>
<dbReference type="GO" id="GO:0030516">
    <property type="term" value="P:regulation of axon extension"/>
    <property type="evidence" value="ECO:0007669"/>
    <property type="project" value="EnsemblMetazoa"/>
</dbReference>
<keyword evidence="8" id="KW-0407">Ion channel</keyword>
<evidence type="ECO:0000256" key="3">
    <source>
        <dbReference type="ARBA" id="ARBA00022692"/>
    </source>
</evidence>
<comment type="subcellular location">
    <subcellularLocation>
        <location evidence="1">Membrane</location>
        <topology evidence="1">Multi-pass membrane protein</topology>
    </subcellularLocation>
</comment>
<dbReference type="Gene3D" id="1.10.287.70">
    <property type="match status" value="1"/>
</dbReference>
<evidence type="ECO:0000256" key="7">
    <source>
        <dbReference type="ARBA" id="ARBA00023286"/>
    </source>
</evidence>
<dbReference type="SUPFAM" id="SSF81324">
    <property type="entry name" value="Voltage-gated potassium channels"/>
    <property type="match status" value="1"/>
</dbReference>
<keyword evidence="2" id="KW-0813">Transport</keyword>
<dbReference type="GO" id="GO:0045664">
    <property type="term" value="P:regulation of neuron differentiation"/>
    <property type="evidence" value="ECO:0007669"/>
    <property type="project" value="EnsemblMetazoa"/>
</dbReference>
<dbReference type="Gene3D" id="1.10.287.630">
    <property type="entry name" value="Helix hairpin bin"/>
    <property type="match status" value="1"/>
</dbReference>
<dbReference type="PROSITE" id="PS00889">
    <property type="entry name" value="CNMP_BINDING_2"/>
    <property type="match status" value="1"/>
</dbReference>
<dbReference type="Gene3D" id="2.60.120.10">
    <property type="entry name" value="Jelly Rolls"/>
    <property type="match status" value="1"/>
</dbReference>
<name>A0A8R1I3D9_CAEJA</name>
<evidence type="ECO:0000256" key="5">
    <source>
        <dbReference type="ARBA" id="ARBA00023065"/>
    </source>
</evidence>
<dbReference type="Pfam" id="PF00520">
    <property type="entry name" value="Ion_trans"/>
    <property type="match status" value="1"/>
</dbReference>
<dbReference type="GO" id="GO:0048812">
    <property type="term" value="P:neuron projection morphogenesis"/>
    <property type="evidence" value="ECO:0007669"/>
    <property type="project" value="EnsemblMetazoa"/>
</dbReference>
<dbReference type="GO" id="GO:0010628">
    <property type="term" value="P:positive regulation of gene expression"/>
    <property type="evidence" value="ECO:0007669"/>
    <property type="project" value="EnsemblMetazoa"/>
</dbReference>
<feature type="transmembrane region" description="Helical" evidence="10">
    <location>
        <begin position="236"/>
        <end position="257"/>
    </location>
</feature>
<feature type="compositionally biased region" description="Basic and acidic residues" evidence="9">
    <location>
        <begin position="106"/>
        <end position="117"/>
    </location>
</feature>
<feature type="compositionally biased region" description="Basic and acidic residues" evidence="9">
    <location>
        <begin position="76"/>
        <end position="85"/>
    </location>
</feature>
<proteinExistence type="predicted"/>
<dbReference type="SUPFAM" id="SSF51206">
    <property type="entry name" value="cAMP-binding domain-like"/>
    <property type="match status" value="1"/>
</dbReference>
<dbReference type="InterPro" id="IPR050866">
    <property type="entry name" value="CNG_cation_channel"/>
</dbReference>
<feature type="compositionally biased region" description="Basic and acidic residues" evidence="9">
    <location>
        <begin position="23"/>
        <end position="34"/>
    </location>
</feature>
<dbReference type="Proteomes" id="UP000005237">
    <property type="component" value="Unassembled WGS sequence"/>
</dbReference>
<organism evidence="12 13">
    <name type="scientific">Caenorhabditis japonica</name>
    <dbReference type="NCBI Taxonomy" id="281687"/>
    <lineage>
        <taxon>Eukaryota</taxon>
        <taxon>Metazoa</taxon>
        <taxon>Ecdysozoa</taxon>
        <taxon>Nematoda</taxon>
        <taxon>Chromadorea</taxon>
        <taxon>Rhabditida</taxon>
        <taxon>Rhabditina</taxon>
        <taxon>Rhabditomorpha</taxon>
        <taxon>Rhabditoidea</taxon>
        <taxon>Rhabditidae</taxon>
        <taxon>Peloderinae</taxon>
        <taxon>Caenorhabditis</taxon>
    </lineage>
</organism>
<feature type="compositionally biased region" description="Basic and acidic residues" evidence="9">
    <location>
        <begin position="44"/>
        <end position="56"/>
    </location>
</feature>
<dbReference type="InterPro" id="IPR018488">
    <property type="entry name" value="cNMP-bd_CS"/>
</dbReference>
<feature type="compositionally biased region" description="Polar residues" evidence="9">
    <location>
        <begin position="770"/>
        <end position="779"/>
    </location>
</feature>
<evidence type="ECO:0000313" key="13">
    <source>
        <dbReference type="Proteomes" id="UP000005237"/>
    </source>
</evidence>
<evidence type="ECO:0000256" key="1">
    <source>
        <dbReference type="ARBA" id="ARBA00004141"/>
    </source>
</evidence>
<dbReference type="PANTHER" id="PTHR45638:SF1">
    <property type="entry name" value="CYCLIC NUCLEOTIDE-GATED ION CHANNEL SUBUNIT B, ISOFORM A"/>
    <property type="match status" value="1"/>
</dbReference>
<dbReference type="GO" id="GO:0005222">
    <property type="term" value="F:intracellularly cAMP-activated cation channel activity"/>
    <property type="evidence" value="ECO:0007669"/>
    <property type="project" value="TreeGrafter"/>
</dbReference>
<dbReference type="GO" id="GO:0017071">
    <property type="term" value="C:intracellular cyclic nucleotide activated cation channel complex"/>
    <property type="evidence" value="ECO:0007669"/>
    <property type="project" value="TreeGrafter"/>
</dbReference>
<dbReference type="GO" id="GO:0005223">
    <property type="term" value="F:intracellularly cGMP-activated cation channel activity"/>
    <property type="evidence" value="ECO:0007669"/>
    <property type="project" value="EnsemblMetazoa"/>
</dbReference>
<dbReference type="InterPro" id="IPR000595">
    <property type="entry name" value="cNMP-bd_dom"/>
</dbReference>
<reference evidence="12" key="2">
    <citation type="submission" date="2022-06" db="UniProtKB">
        <authorList>
            <consortium name="EnsemblMetazoa"/>
        </authorList>
    </citation>
    <scope>IDENTIFICATION</scope>
    <source>
        <strain evidence="12">DF5081</strain>
    </source>
</reference>
<sequence>MPRTPPPAFADMYQGPRRANTQLDRDVRRREFSYVDRQMSSKPTHLEEWKSPRSEDSFDLFDPKLASKPRPLPEAPPKEDPKKQSEVVIQIDEVESPILGVVNEHHDDDDSVFHDNPRAGGLSSSMEANSLTATRNSSVLDDDVRSQISFIMRERLHSIAKEVHRRTSAIREDLIKETPEDTISVASNVPKQNEHRPSLMSLIGLQNRPDSPLPANQKRCFGLSVQGTFHPYGRFYMTWLSLVTLCFLYNSFCIPLRSSYPYQTADNWVYWFIVDYACDVVYLVDMLVIKPRLRFTRGGIQVKVLADTRRHYLMTRTIKLDILSILPTDLMYFAFGKKPIWRMNRTLKINSFWLLFDMLDNSFSNPYAIRIARTLSYMIYIIHCNSCVYYKLSAMQAFGQIAYLENGKWYLNKYIYMTCSWMMGVFVFALLLGQIRDIVSNANRNREEFQRKMDLALGECKKLGLDTILINRVRDWFIYTWQQQKTLDEKKLIEKLPLKLQTDLALSVHYTTLSKVQLFQDCDRALLRDLVLKLRPVIFLPGDMICKKGDVGKEMYIINQGILQVVGGDNNEQVFTELGQGAVFGEISLLAIGGNNRRTASIRAKGYCTLFVLAKEDLNDVIRYYPQAQALLRRKAAAMLKNDKKSDEKTEKTKQQQELEDRCKINPRQVPKLITLIANMEEMNANKGVQELRKAIEENPDKPRRQSMYYPWSTLQRDDLDDDDDVWDGTDLSDVGEDESDGDLEATDPLEDVDIIDGADDEDDWDQPGPSGTQKLHAD</sequence>
<dbReference type="GO" id="GO:0045944">
    <property type="term" value="P:positive regulation of transcription by RNA polymerase II"/>
    <property type="evidence" value="ECO:0007669"/>
    <property type="project" value="EnsemblMetazoa"/>
</dbReference>
<feature type="region of interest" description="Disordered" evidence="9">
    <location>
        <begin position="696"/>
        <end position="779"/>
    </location>
</feature>
<dbReference type="PROSITE" id="PS00888">
    <property type="entry name" value="CNMP_BINDING_1"/>
    <property type="match status" value="1"/>
</dbReference>
<evidence type="ECO:0000256" key="9">
    <source>
        <dbReference type="SAM" id="MobiDB-lite"/>
    </source>
</evidence>
<evidence type="ECO:0000256" key="2">
    <source>
        <dbReference type="ARBA" id="ARBA00022448"/>
    </source>
</evidence>
<dbReference type="PROSITE" id="PS50042">
    <property type="entry name" value="CNMP_BINDING_3"/>
    <property type="match status" value="1"/>
</dbReference>
<feature type="region of interest" description="Disordered" evidence="9">
    <location>
        <begin position="1"/>
        <end position="86"/>
    </location>
</feature>